<evidence type="ECO:0000313" key="3">
    <source>
        <dbReference type="EMBL" id="MBA2896398.1"/>
    </source>
</evidence>
<dbReference type="Proteomes" id="UP000530928">
    <property type="component" value="Unassembled WGS sequence"/>
</dbReference>
<accession>A0A7W0CS99</accession>
<dbReference type="EMBL" id="JACDUR010000008">
    <property type="protein sequence ID" value="MBA2896398.1"/>
    <property type="molecule type" value="Genomic_DNA"/>
</dbReference>
<comment type="caution">
    <text evidence="3">The sequence shown here is derived from an EMBL/GenBank/DDBJ whole genome shotgun (WGS) entry which is preliminary data.</text>
</comment>
<evidence type="ECO:0000256" key="1">
    <source>
        <dbReference type="SAM" id="MobiDB-lite"/>
    </source>
</evidence>
<keyword evidence="2" id="KW-0812">Transmembrane</keyword>
<dbReference type="AlphaFoldDB" id="A0A7W0CS99"/>
<dbReference type="RefSeq" id="WP_181615079.1">
    <property type="nucleotide sequence ID" value="NZ_BAABAM010000007.1"/>
</dbReference>
<reference evidence="3 4" key="1">
    <citation type="submission" date="2020-07" db="EMBL/GenBank/DDBJ databases">
        <title>Genomic Encyclopedia of Type Strains, Phase IV (KMG-IV): sequencing the most valuable type-strain genomes for metagenomic binning, comparative biology and taxonomic classification.</title>
        <authorList>
            <person name="Goeker M."/>
        </authorList>
    </citation>
    <scope>NUCLEOTIDE SEQUENCE [LARGE SCALE GENOMIC DNA]</scope>
    <source>
        <strain evidence="3 4">DSM 45533</strain>
    </source>
</reference>
<keyword evidence="2" id="KW-0472">Membrane</keyword>
<evidence type="ECO:0000313" key="4">
    <source>
        <dbReference type="Proteomes" id="UP000530928"/>
    </source>
</evidence>
<keyword evidence="2" id="KW-1133">Transmembrane helix</keyword>
<gene>
    <name evidence="3" type="ORF">HNR30_007789</name>
</gene>
<evidence type="ECO:0000256" key="2">
    <source>
        <dbReference type="SAM" id="Phobius"/>
    </source>
</evidence>
<feature type="compositionally biased region" description="Polar residues" evidence="1">
    <location>
        <begin position="49"/>
        <end position="61"/>
    </location>
</feature>
<feature type="compositionally biased region" description="Low complexity" evidence="1">
    <location>
        <begin position="36"/>
        <end position="46"/>
    </location>
</feature>
<name>A0A7W0CS99_9ACTN</name>
<protein>
    <submittedName>
        <fullName evidence="3">Uncharacterized protein</fullName>
    </submittedName>
</protein>
<keyword evidence="4" id="KW-1185">Reference proteome</keyword>
<sequence>MPGDAQNASKATLIAAGIGALATVAAAIIAAVAASDADSSPPGAVPTSVVGSTAPATSAPSVQPPTGDEPVRFQGAVRLTASGLDLDHVPPSASWEELRFDPAGKGLSVGPAASSAAWSGTSPATRRHCTQALALNPHEPGFSFGALQAGTAFCLRTNVGRVAFLRVRQVIEDVAVLDALIWEQRD</sequence>
<feature type="region of interest" description="Disordered" evidence="1">
    <location>
        <begin position="36"/>
        <end position="70"/>
    </location>
</feature>
<proteinExistence type="predicted"/>
<feature type="transmembrane region" description="Helical" evidence="2">
    <location>
        <begin position="12"/>
        <end position="34"/>
    </location>
</feature>
<organism evidence="3 4">
    <name type="scientific">Nonomuraea soli</name>
    <dbReference type="NCBI Taxonomy" id="1032476"/>
    <lineage>
        <taxon>Bacteria</taxon>
        <taxon>Bacillati</taxon>
        <taxon>Actinomycetota</taxon>
        <taxon>Actinomycetes</taxon>
        <taxon>Streptosporangiales</taxon>
        <taxon>Streptosporangiaceae</taxon>
        <taxon>Nonomuraea</taxon>
    </lineage>
</organism>